<name>A0AAV2E7W9_9ROSI</name>
<dbReference type="EMBL" id="OZ034817">
    <property type="protein sequence ID" value="CAL1381625.1"/>
    <property type="molecule type" value="Genomic_DNA"/>
</dbReference>
<organism evidence="1 2">
    <name type="scientific">Linum trigynum</name>
    <dbReference type="NCBI Taxonomy" id="586398"/>
    <lineage>
        <taxon>Eukaryota</taxon>
        <taxon>Viridiplantae</taxon>
        <taxon>Streptophyta</taxon>
        <taxon>Embryophyta</taxon>
        <taxon>Tracheophyta</taxon>
        <taxon>Spermatophyta</taxon>
        <taxon>Magnoliopsida</taxon>
        <taxon>eudicotyledons</taxon>
        <taxon>Gunneridae</taxon>
        <taxon>Pentapetalae</taxon>
        <taxon>rosids</taxon>
        <taxon>fabids</taxon>
        <taxon>Malpighiales</taxon>
        <taxon>Linaceae</taxon>
        <taxon>Linum</taxon>
    </lineage>
</organism>
<dbReference type="Proteomes" id="UP001497516">
    <property type="component" value="Chromosome 4"/>
</dbReference>
<dbReference type="InterPro" id="IPR011009">
    <property type="entry name" value="Kinase-like_dom_sf"/>
</dbReference>
<sequence>MASEDALDLLLKMFTYDPNARITIQQALEPGTSHLPLYLRNQLSFPYLLPRGNLSMLVQLFYHLQGRREE</sequence>
<dbReference type="AlphaFoldDB" id="A0AAV2E7W9"/>
<proteinExistence type="predicted"/>
<evidence type="ECO:0000313" key="1">
    <source>
        <dbReference type="EMBL" id="CAL1381625.1"/>
    </source>
</evidence>
<evidence type="ECO:0008006" key="3">
    <source>
        <dbReference type="Google" id="ProtNLM"/>
    </source>
</evidence>
<dbReference type="SUPFAM" id="SSF56112">
    <property type="entry name" value="Protein kinase-like (PK-like)"/>
    <property type="match status" value="1"/>
</dbReference>
<evidence type="ECO:0000313" key="2">
    <source>
        <dbReference type="Proteomes" id="UP001497516"/>
    </source>
</evidence>
<reference evidence="1 2" key="1">
    <citation type="submission" date="2024-04" db="EMBL/GenBank/DDBJ databases">
        <authorList>
            <person name="Fracassetti M."/>
        </authorList>
    </citation>
    <scope>NUCLEOTIDE SEQUENCE [LARGE SCALE GENOMIC DNA]</scope>
</reference>
<keyword evidence="2" id="KW-1185">Reference proteome</keyword>
<accession>A0AAV2E7W9</accession>
<protein>
    <recommendedName>
        <fullName evidence="3">Protein kinase domain-containing protein</fullName>
    </recommendedName>
</protein>
<gene>
    <name evidence="1" type="ORF">LTRI10_LOCUS22994</name>
</gene>